<evidence type="ECO:0000256" key="1">
    <source>
        <dbReference type="SAM" id="SignalP"/>
    </source>
</evidence>
<keyword evidence="3" id="KW-1185">Reference proteome</keyword>
<keyword evidence="1" id="KW-0732">Signal</keyword>
<reference evidence="2 3" key="1">
    <citation type="submission" date="2020-08" db="EMBL/GenBank/DDBJ databases">
        <title>Genomic Encyclopedia of Type Strains, Phase IV (KMG-IV): sequencing the most valuable type-strain genomes for metagenomic binning, comparative biology and taxonomic classification.</title>
        <authorList>
            <person name="Goeker M."/>
        </authorList>
    </citation>
    <scope>NUCLEOTIDE SEQUENCE [LARGE SCALE GENOMIC DNA]</scope>
    <source>
        <strain evidence="2 3">DSM 106739</strain>
    </source>
</reference>
<gene>
    <name evidence="2" type="ORF">GGR36_000227</name>
</gene>
<sequence length="213" mass="23348">MFKVSLTLTALLLCLAARADVLPPQAPDVAQRYRNNPGAFDRTDAWCEGLRVGAACLIPGTPFEGGGSGTCEREVHRRDFQIDLLCTRKPAPRIERGLPEGPWRADEQLCEVAARNAEMAQTLQSHGWLCAEPPLAADRFCKGLEAGKPCTAEVSIGADTRRFDGVCAVQRAEMGAYFQGRRTLTRPVITCEPERPAPALTLKPVSAWRKLFQ</sequence>
<comment type="caution">
    <text evidence="2">The sequence shown here is derived from an EMBL/GenBank/DDBJ whole genome shotgun (WGS) entry which is preliminary data.</text>
</comment>
<dbReference type="AlphaFoldDB" id="A0A840BH22"/>
<feature type="signal peptide" evidence="1">
    <location>
        <begin position="1"/>
        <end position="19"/>
    </location>
</feature>
<accession>A0A840BH22</accession>
<dbReference type="EMBL" id="JACIET010000001">
    <property type="protein sequence ID" value="MBB4010919.1"/>
    <property type="molecule type" value="Genomic_DNA"/>
</dbReference>
<protein>
    <submittedName>
        <fullName evidence="2">Uncharacterized protein</fullName>
    </submittedName>
</protein>
<organism evidence="2 3">
    <name type="scientific">Niveibacterium umoris</name>
    <dbReference type="NCBI Taxonomy" id="1193620"/>
    <lineage>
        <taxon>Bacteria</taxon>
        <taxon>Pseudomonadati</taxon>
        <taxon>Pseudomonadota</taxon>
        <taxon>Betaproteobacteria</taxon>
        <taxon>Rhodocyclales</taxon>
        <taxon>Rhodocyclaceae</taxon>
        <taxon>Niveibacterium</taxon>
    </lineage>
</organism>
<proteinExistence type="predicted"/>
<feature type="chain" id="PRO_5032659016" evidence="1">
    <location>
        <begin position="20"/>
        <end position="213"/>
    </location>
</feature>
<dbReference type="Proteomes" id="UP000561045">
    <property type="component" value="Unassembled WGS sequence"/>
</dbReference>
<name>A0A840BH22_9RHOO</name>
<evidence type="ECO:0000313" key="3">
    <source>
        <dbReference type="Proteomes" id="UP000561045"/>
    </source>
</evidence>
<dbReference type="RefSeq" id="WP_183630978.1">
    <property type="nucleotide sequence ID" value="NZ_BAABLE010000011.1"/>
</dbReference>
<evidence type="ECO:0000313" key="2">
    <source>
        <dbReference type="EMBL" id="MBB4010919.1"/>
    </source>
</evidence>